<feature type="compositionally biased region" description="Low complexity" evidence="1">
    <location>
        <begin position="168"/>
        <end position="182"/>
    </location>
</feature>
<feature type="transmembrane region" description="Helical" evidence="2">
    <location>
        <begin position="59"/>
        <end position="81"/>
    </location>
</feature>
<keyword evidence="2" id="KW-1133">Transmembrane helix</keyword>
<dbReference type="AlphaFoldDB" id="A0A839DL87"/>
<evidence type="ECO:0000313" key="4">
    <source>
        <dbReference type="Proteomes" id="UP000569329"/>
    </source>
</evidence>
<feature type="region of interest" description="Disordered" evidence="1">
    <location>
        <begin position="1"/>
        <end position="40"/>
    </location>
</feature>
<keyword evidence="4" id="KW-1185">Reference proteome</keyword>
<reference evidence="3 4" key="1">
    <citation type="submission" date="2020-07" db="EMBL/GenBank/DDBJ databases">
        <title>Sequencing the genomes of 1000 actinobacteria strains.</title>
        <authorList>
            <person name="Klenk H.-P."/>
        </authorList>
    </citation>
    <scope>NUCLEOTIDE SEQUENCE [LARGE SCALE GENOMIC DNA]</scope>
    <source>
        <strain evidence="3 4">DSM 45975</strain>
    </source>
</reference>
<evidence type="ECO:0000256" key="1">
    <source>
        <dbReference type="SAM" id="MobiDB-lite"/>
    </source>
</evidence>
<feature type="compositionally biased region" description="Low complexity" evidence="1">
    <location>
        <begin position="118"/>
        <end position="140"/>
    </location>
</feature>
<dbReference type="RefSeq" id="WP_182542070.1">
    <property type="nucleotide sequence ID" value="NZ_JACGWZ010000001.1"/>
</dbReference>
<sequence length="309" mass="32285">MHSGKNTGWTGRIEQPATASPFPRSSDTPAETDPSGGLYEFDLGTVPASVTPPRTWRHAAWFAVTSSAATLGGLVFVTAALMGESSVRGWVPPEMPRGGEYPPLPSGLVTSGTEEPTPSHSSGIPSPRRSPRSTTVTRSPGATVIRSDGIPTRTGQRDPAALLPPPGSTGSEHSGTGSSGPSEPTPSTPAPETSSPATTASSAPLSLLTMSLVPSLEQRTEAYFAAIDRGDLRSAYALTTREQSFSTLAARYEGVTSVDVIGTRTTRTRTASTVATLRVTRDGTVTTRQHELRFTTGPDPLIESDTPMP</sequence>
<organism evidence="3 4">
    <name type="scientific">Halosaccharopolyspora lacisalsi</name>
    <dbReference type="NCBI Taxonomy" id="1000566"/>
    <lineage>
        <taxon>Bacteria</taxon>
        <taxon>Bacillati</taxon>
        <taxon>Actinomycetota</taxon>
        <taxon>Actinomycetes</taxon>
        <taxon>Pseudonocardiales</taxon>
        <taxon>Pseudonocardiaceae</taxon>
        <taxon>Halosaccharopolyspora</taxon>
    </lineage>
</organism>
<protein>
    <submittedName>
        <fullName evidence="3">Uncharacterized protein</fullName>
    </submittedName>
</protein>
<proteinExistence type="predicted"/>
<feature type="compositionally biased region" description="Low complexity" evidence="1">
    <location>
        <begin position="190"/>
        <end position="202"/>
    </location>
</feature>
<keyword evidence="2" id="KW-0472">Membrane</keyword>
<name>A0A839DL87_9PSEU</name>
<gene>
    <name evidence="3" type="ORF">FHX42_000041</name>
</gene>
<dbReference type="EMBL" id="JACGWZ010000001">
    <property type="protein sequence ID" value="MBA8822712.1"/>
    <property type="molecule type" value="Genomic_DNA"/>
</dbReference>
<comment type="caution">
    <text evidence="3">The sequence shown here is derived from an EMBL/GenBank/DDBJ whole genome shotgun (WGS) entry which is preliminary data.</text>
</comment>
<evidence type="ECO:0000256" key="2">
    <source>
        <dbReference type="SAM" id="Phobius"/>
    </source>
</evidence>
<keyword evidence="2" id="KW-0812">Transmembrane</keyword>
<evidence type="ECO:0000313" key="3">
    <source>
        <dbReference type="EMBL" id="MBA8822712.1"/>
    </source>
</evidence>
<feature type="region of interest" description="Disordered" evidence="1">
    <location>
        <begin position="93"/>
        <end position="202"/>
    </location>
</feature>
<dbReference type="Proteomes" id="UP000569329">
    <property type="component" value="Unassembled WGS sequence"/>
</dbReference>
<accession>A0A839DL87</accession>